<comment type="caution">
    <text evidence="2">The sequence shown here is derived from an EMBL/GenBank/DDBJ whole genome shotgun (WGS) entry which is preliminary data.</text>
</comment>
<evidence type="ECO:0000313" key="2">
    <source>
        <dbReference type="EMBL" id="OFC28389.1"/>
    </source>
</evidence>
<reference evidence="4 5" key="1">
    <citation type="submission" date="2016-06" db="EMBL/GenBank/DDBJ databases">
        <title>Gene turnover analysis identifies the evolutionary adaptation of the extremophile Acidithiobacillus caldus.</title>
        <authorList>
            <person name="Zhang X."/>
        </authorList>
    </citation>
    <scope>NUCLEOTIDE SEQUENCE [LARGE SCALE GENOMIC DNA]</scope>
    <source>
        <strain evidence="2 4">DX</strain>
        <strain evidence="3 5">S1</strain>
    </source>
</reference>
<dbReference type="InterPro" id="IPR002725">
    <property type="entry name" value="YgjP-like_metallopeptidase"/>
</dbReference>
<dbReference type="InterPro" id="IPR053136">
    <property type="entry name" value="UTP_pyrophosphatase-like"/>
</dbReference>
<dbReference type="PANTHER" id="PTHR30399:SF1">
    <property type="entry name" value="UTP PYROPHOSPHATASE"/>
    <property type="match status" value="1"/>
</dbReference>
<dbReference type="Pfam" id="PF01863">
    <property type="entry name" value="YgjP-like"/>
    <property type="match status" value="1"/>
</dbReference>
<dbReference type="EMBL" id="LZYH01000253">
    <property type="protein sequence ID" value="OFC62375.1"/>
    <property type="molecule type" value="Genomic_DNA"/>
</dbReference>
<dbReference type="Proteomes" id="UP000175616">
    <property type="component" value="Unassembled WGS sequence"/>
</dbReference>
<sequence length="239" mass="28216">MLRGRGRENHLVWRGLEVRVLFKPNRHSYLRIRPPGGDIEVTAPLGMPLSAVLALLHERRAWIDTQRARLLATREQDQNRFTDGERIRIFGVPYPLRVRSGARSSTVRLVDGELRLWTQKPSTAAERAHLLQSFYHDQLALRIAPLVEVYRRPLGLTEVAWHIRPMKTRWGSCSTRTRRITLNLELIHHPEHCLEYVVVHELVHFHERHHNNRFYSRVEALLPQWQEAHRHLRSRHCGE</sequence>
<dbReference type="EMBL" id="LZYE01000386">
    <property type="protein sequence ID" value="OFC28389.1"/>
    <property type="molecule type" value="Genomic_DNA"/>
</dbReference>
<dbReference type="Proteomes" id="UP000175707">
    <property type="component" value="Unassembled WGS sequence"/>
</dbReference>
<evidence type="ECO:0000313" key="5">
    <source>
        <dbReference type="Proteomes" id="UP000175707"/>
    </source>
</evidence>
<evidence type="ECO:0000313" key="3">
    <source>
        <dbReference type="EMBL" id="OFC62375.1"/>
    </source>
</evidence>
<evidence type="ECO:0000259" key="1">
    <source>
        <dbReference type="Pfam" id="PF01863"/>
    </source>
</evidence>
<dbReference type="PANTHER" id="PTHR30399">
    <property type="entry name" value="UNCHARACTERIZED PROTEIN YGJP"/>
    <property type="match status" value="1"/>
</dbReference>
<dbReference type="Gene3D" id="3.30.2010.10">
    <property type="entry name" value="Metalloproteases ('zincins'), catalytic domain"/>
    <property type="match status" value="1"/>
</dbReference>
<proteinExistence type="predicted"/>
<protein>
    <recommendedName>
        <fullName evidence="1">YgjP-like metallopeptidase domain-containing protein</fullName>
    </recommendedName>
</protein>
<evidence type="ECO:0000313" key="4">
    <source>
        <dbReference type="Proteomes" id="UP000175616"/>
    </source>
</evidence>
<name>A0A1E7YII4_9PROT</name>
<accession>A0A1E7YII4</accession>
<dbReference type="OMA" id="HSPRFWD"/>
<feature type="domain" description="YgjP-like metallopeptidase" evidence="1">
    <location>
        <begin position="29"/>
        <end position="234"/>
    </location>
</feature>
<dbReference type="PATRIC" id="fig|33059.14.peg.580"/>
<dbReference type="AlphaFoldDB" id="A0A1E7YII4"/>
<organism evidence="2 4">
    <name type="scientific">Acidithiobacillus caldus</name>
    <dbReference type="NCBI Taxonomy" id="33059"/>
    <lineage>
        <taxon>Bacteria</taxon>
        <taxon>Pseudomonadati</taxon>
        <taxon>Pseudomonadota</taxon>
        <taxon>Acidithiobacillia</taxon>
        <taxon>Acidithiobacillales</taxon>
        <taxon>Acidithiobacillaceae</taxon>
        <taxon>Acidithiobacillus</taxon>
    </lineage>
</organism>
<gene>
    <name evidence="2" type="ORF">BAE27_15570</name>
    <name evidence="3" type="ORF">BAE30_02135</name>
</gene>
<dbReference type="CDD" id="cd07344">
    <property type="entry name" value="M48_yhfN_like"/>
    <property type="match status" value="1"/>
</dbReference>